<evidence type="ECO:0000256" key="1">
    <source>
        <dbReference type="SAM" id="Phobius"/>
    </source>
</evidence>
<gene>
    <name evidence="2" type="ORF">GCM10010170_111320</name>
</gene>
<dbReference type="EMBL" id="BAAARV010000142">
    <property type="protein sequence ID" value="GAA2395887.1"/>
    <property type="molecule type" value="Genomic_DNA"/>
</dbReference>
<comment type="caution">
    <text evidence="2">The sequence shown here is derived from an EMBL/GenBank/DDBJ whole genome shotgun (WGS) entry which is preliminary data.</text>
</comment>
<evidence type="ECO:0000313" key="3">
    <source>
        <dbReference type="Proteomes" id="UP001501444"/>
    </source>
</evidence>
<keyword evidence="1" id="KW-1133">Transmembrane helix</keyword>
<name>A0ABN3I7I3_9ACTN</name>
<sequence>MKTLPSQAAPAVRLTWRIVLAAAFVTALAAGLISTVLSAIG</sequence>
<organism evidence="2 3">
    <name type="scientific">Dactylosporangium salmoneum</name>
    <dbReference type="NCBI Taxonomy" id="53361"/>
    <lineage>
        <taxon>Bacteria</taxon>
        <taxon>Bacillati</taxon>
        <taxon>Actinomycetota</taxon>
        <taxon>Actinomycetes</taxon>
        <taxon>Micromonosporales</taxon>
        <taxon>Micromonosporaceae</taxon>
        <taxon>Dactylosporangium</taxon>
    </lineage>
</organism>
<evidence type="ECO:0000313" key="2">
    <source>
        <dbReference type="EMBL" id="GAA2395887.1"/>
    </source>
</evidence>
<keyword evidence="1" id="KW-0472">Membrane</keyword>
<accession>A0ABN3I7I3</accession>
<dbReference type="Proteomes" id="UP001501444">
    <property type="component" value="Unassembled WGS sequence"/>
</dbReference>
<reference evidence="2 3" key="1">
    <citation type="journal article" date="2019" name="Int. J. Syst. Evol. Microbiol.">
        <title>The Global Catalogue of Microorganisms (GCM) 10K type strain sequencing project: providing services to taxonomists for standard genome sequencing and annotation.</title>
        <authorList>
            <consortium name="The Broad Institute Genomics Platform"/>
            <consortium name="The Broad Institute Genome Sequencing Center for Infectious Disease"/>
            <person name="Wu L."/>
            <person name="Ma J."/>
        </authorList>
    </citation>
    <scope>NUCLEOTIDE SEQUENCE [LARGE SCALE GENOMIC DNA]</scope>
    <source>
        <strain evidence="2 3">JCM 3272</strain>
    </source>
</reference>
<protein>
    <submittedName>
        <fullName evidence="2">Uncharacterized protein</fullName>
    </submittedName>
</protein>
<proteinExistence type="predicted"/>
<dbReference type="RefSeq" id="WP_344620916.1">
    <property type="nucleotide sequence ID" value="NZ_BAAARV010000142.1"/>
</dbReference>
<feature type="transmembrane region" description="Helical" evidence="1">
    <location>
        <begin position="14"/>
        <end position="40"/>
    </location>
</feature>
<keyword evidence="3" id="KW-1185">Reference proteome</keyword>
<keyword evidence="1" id="KW-0812">Transmembrane</keyword>